<dbReference type="PANTHER" id="PTHR43851:SF3">
    <property type="entry name" value="COENZYME Q8"/>
    <property type="match status" value="1"/>
</dbReference>
<dbReference type="InterPro" id="IPR034646">
    <property type="entry name" value="ADCK3_dom"/>
</dbReference>
<feature type="region of interest" description="Disordered" evidence="5">
    <location>
        <begin position="1"/>
        <end position="20"/>
    </location>
</feature>
<dbReference type="InterPro" id="IPR004147">
    <property type="entry name" value="ABC1_dom"/>
</dbReference>
<keyword evidence="8" id="KW-1185">Reference proteome</keyword>
<evidence type="ECO:0000313" key="8">
    <source>
        <dbReference type="Proteomes" id="UP000217076"/>
    </source>
</evidence>
<dbReference type="InterPro" id="IPR051409">
    <property type="entry name" value="Atypical_kinase_ADCK"/>
</dbReference>
<proteinExistence type="inferred from homology"/>
<dbReference type="AlphaFoldDB" id="A0A1G7XMN2"/>
<feature type="domain" description="ABC1 atypical kinase-like" evidence="6">
    <location>
        <begin position="94"/>
        <end position="333"/>
    </location>
</feature>
<dbReference type="OrthoDB" id="9795390at2"/>
<comment type="similarity">
    <text evidence="1">Belongs to the protein kinase superfamily. ADCK protein kinase family.</text>
</comment>
<keyword evidence="4" id="KW-0067">ATP-binding</keyword>
<evidence type="ECO:0000259" key="6">
    <source>
        <dbReference type="Pfam" id="PF03109"/>
    </source>
</evidence>
<evidence type="ECO:0000256" key="1">
    <source>
        <dbReference type="ARBA" id="ARBA00009670"/>
    </source>
</evidence>
<dbReference type="Proteomes" id="UP000217076">
    <property type="component" value="Unassembled WGS sequence"/>
</dbReference>
<dbReference type="SUPFAM" id="SSF56112">
    <property type="entry name" value="Protein kinase-like (PK-like)"/>
    <property type="match status" value="1"/>
</dbReference>
<dbReference type="RefSeq" id="WP_092616630.1">
    <property type="nucleotide sequence ID" value="NZ_FNCV01000003.1"/>
</dbReference>
<dbReference type="STRING" id="83401.SAMN05421742_10333"/>
<dbReference type="GO" id="GO:0005524">
    <property type="term" value="F:ATP binding"/>
    <property type="evidence" value="ECO:0007669"/>
    <property type="project" value="UniProtKB-KW"/>
</dbReference>
<keyword evidence="3" id="KW-0547">Nucleotide-binding</keyword>
<sequence>MADPANTSRPPRDSERNSLGGRFKRYAQVGTSMSGVAARMAGERYLGLKGDKSRQAGELKAALGGLKGPLMKVAQILSTIPDAVPEEYAAELGQLQANAPHMGWPFVKRRMSAELGPDWERRFESFEREAAAAASLGQVHRAVAVDGRRLALKLQYPDMASVVEADLKQLKLIFSLQRRYDPSIDSSDLHGEIADRLREELDYDREARNMRLYRYMLREEGGVHLPEPVPELSTRRLLAMTWLDGTPLLDQKGAPQEQRNALAHSMFRAWYVPFYNYGVIHGDPHLGNYQVRADGTSINLLDFGAIRVFRPTFVHGVLELYHALNDDDRDRAVHAYESWGFTNLTHEVVDVLNLWAGFLYAPLLEDRPRLINETHGGTYGREVARQVHQRLREVGGVRIPREFVLMDRAALGLGSVFLHLSANINWHQMFWELVKDFDVEVLAQRQAEALAQAGLTTDADHHTVRRD</sequence>
<dbReference type="EMBL" id="FNCV01000003">
    <property type="protein sequence ID" value="SDG85336.1"/>
    <property type="molecule type" value="Genomic_DNA"/>
</dbReference>
<accession>A0A1G7XMN2</accession>
<reference evidence="8" key="1">
    <citation type="submission" date="2016-10" db="EMBL/GenBank/DDBJ databases">
        <authorList>
            <person name="Varghese N."/>
            <person name="Submissions S."/>
        </authorList>
    </citation>
    <scope>NUCLEOTIDE SEQUENCE [LARGE SCALE GENOMIC DNA]</scope>
    <source>
        <strain evidence="8">930I</strain>
    </source>
</reference>
<gene>
    <name evidence="7" type="ORF">SAMN05421742_10333</name>
</gene>
<keyword evidence="2" id="KW-0808">Transferase</keyword>
<dbReference type="GO" id="GO:0016301">
    <property type="term" value="F:kinase activity"/>
    <property type="evidence" value="ECO:0007669"/>
    <property type="project" value="UniProtKB-KW"/>
</dbReference>
<name>A0A1G7XMN2_9PROT</name>
<evidence type="ECO:0000256" key="3">
    <source>
        <dbReference type="ARBA" id="ARBA00022741"/>
    </source>
</evidence>
<evidence type="ECO:0000256" key="2">
    <source>
        <dbReference type="ARBA" id="ARBA00022679"/>
    </source>
</evidence>
<protein>
    <submittedName>
        <fullName evidence="7">Predicted unusual protein kinase regulating ubiquinone biosynthesis, AarF/ABC1/UbiB family</fullName>
    </submittedName>
</protein>
<evidence type="ECO:0000256" key="5">
    <source>
        <dbReference type="SAM" id="MobiDB-lite"/>
    </source>
</evidence>
<organism evidence="7 8">
    <name type="scientific">Roseospirillum parvum</name>
    <dbReference type="NCBI Taxonomy" id="83401"/>
    <lineage>
        <taxon>Bacteria</taxon>
        <taxon>Pseudomonadati</taxon>
        <taxon>Pseudomonadota</taxon>
        <taxon>Alphaproteobacteria</taxon>
        <taxon>Rhodospirillales</taxon>
        <taxon>Rhodospirillaceae</taxon>
        <taxon>Roseospirillum</taxon>
    </lineage>
</organism>
<evidence type="ECO:0000256" key="4">
    <source>
        <dbReference type="ARBA" id="ARBA00022840"/>
    </source>
</evidence>
<evidence type="ECO:0000313" key="7">
    <source>
        <dbReference type="EMBL" id="SDG85336.1"/>
    </source>
</evidence>
<dbReference type="CDD" id="cd13970">
    <property type="entry name" value="ABC1_ADCK3"/>
    <property type="match status" value="1"/>
</dbReference>
<dbReference type="Pfam" id="PF03109">
    <property type="entry name" value="ABC1"/>
    <property type="match status" value="1"/>
</dbReference>
<keyword evidence="7" id="KW-0418">Kinase</keyword>
<dbReference type="InterPro" id="IPR011009">
    <property type="entry name" value="Kinase-like_dom_sf"/>
</dbReference>
<dbReference type="PANTHER" id="PTHR43851">
    <property type="match status" value="1"/>
</dbReference>
<keyword evidence="7" id="KW-0830">Ubiquinone</keyword>